<evidence type="ECO:0000256" key="2">
    <source>
        <dbReference type="ARBA" id="ARBA00023242"/>
    </source>
</evidence>
<dbReference type="PANTHER" id="PTHR47507">
    <property type="entry name" value="BARRIER TO AUTOINTEGRATION FACTOR 2"/>
    <property type="match status" value="1"/>
</dbReference>
<dbReference type="GeneTree" id="ENSGT00940000167655"/>
<keyword evidence="2" id="KW-0539">Nucleus</keyword>
<dbReference type="GO" id="GO:0005634">
    <property type="term" value="C:nucleus"/>
    <property type="evidence" value="ECO:0007669"/>
    <property type="project" value="UniProtKB-SubCell"/>
</dbReference>
<dbReference type="Ensembl" id="ENSECRT00000003346.1">
    <property type="protein sequence ID" value="ENSECRP00000003289.1"/>
    <property type="gene ID" value="ENSECRG00000002261.1"/>
</dbReference>
<dbReference type="InterPro" id="IPR036617">
    <property type="entry name" value="BAF_sf"/>
</dbReference>
<proteinExistence type="predicted"/>
<evidence type="ECO:0000313" key="3">
    <source>
        <dbReference type="Ensembl" id="ENSECRP00000003289.1"/>
    </source>
</evidence>
<dbReference type="GO" id="GO:0000793">
    <property type="term" value="C:condensed chromosome"/>
    <property type="evidence" value="ECO:0007669"/>
    <property type="project" value="TreeGrafter"/>
</dbReference>
<dbReference type="SMART" id="SM01023">
    <property type="entry name" value="BAF"/>
    <property type="match status" value="1"/>
</dbReference>
<reference evidence="3" key="3">
    <citation type="submission" date="2025-09" db="UniProtKB">
        <authorList>
            <consortium name="Ensembl"/>
        </authorList>
    </citation>
    <scope>IDENTIFICATION</scope>
</reference>
<reference evidence="3" key="2">
    <citation type="submission" date="2025-08" db="UniProtKB">
        <authorList>
            <consortium name="Ensembl"/>
        </authorList>
    </citation>
    <scope>IDENTIFICATION</scope>
</reference>
<evidence type="ECO:0000313" key="4">
    <source>
        <dbReference type="Proteomes" id="UP000694620"/>
    </source>
</evidence>
<keyword evidence="4" id="KW-1185">Reference proteome</keyword>
<dbReference type="GO" id="GO:0003677">
    <property type="term" value="F:DNA binding"/>
    <property type="evidence" value="ECO:0007669"/>
    <property type="project" value="InterPro"/>
</dbReference>
<name>A0A8C4RK30_ERPCA</name>
<dbReference type="GO" id="GO:0051276">
    <property type="term" value="P:chromosome organization"/>
    <property type="evidence" value="ECO:0007669"/>
    <property type="project" value="TreeGrafter"/>
</dbReference>
<dbReference type="SUPFAM" id="SSF47798">
    <property type="entry name" value="Barrier-to-autointegration factor, BAF"/>
    <property type="match status" value="1"/>
</dbReference>
<dbReference type="Pfam" id="PF02961">
    <property type="entry name" value="SAM_BAF"/>
    <property type="match status" value="1"/>
</dbReference>
<evidence type="ECO:0008006" key="5">
    <source>
        <dbReference type="Google" id="ProtNLM"/>
    </source>
</evidence>
<dbReference type="PANTHER" id="PTHR47507:SF6">
    <property type="entry name" value="BARRIER-TO-AUTOINTEGRATION FACTOR"/>
    <property type="match status" value="1"/>
</dbReference>
<protein>
    <recommendedName>
        <fullName evidence="5">Barrier-to-autointegration factor</fullName>
    </recommendedName>
</protein>
<dbReference type="AlphaFoldDB" id="A0A8C4RK30"/>
<dbReference type="Proteomes" id="UP000694620">
    <property type="component" value="Chromosome 1"/>
</dbReference>
<reference evidence="3" key="1">
    <citation type="submission" date="2021-06" db="EMBL/GenBank/DDBJ databases">
        <authorList>
            <consortium name="Wellcome Sanger Institute Data Sharing"/>
        </authorList>
    </citation>
    <scope>NUCLEOTIDE SEQUENCE [LARGE SCALE GENOMIC DNA]</scope>
</reference>
<dbReference type="InterPro" id="IPR004122">
    <property type="entry name" value="BAF_prot"/>
</dbReference>
<dbReference type="Gene3D" id="1.10.150.40">
    <property type="entry name" value="Barrier-to-autointegration factor, BAF"/>
    <property type="match status" value="1"/>
</dbReference>
<sequence>MSTTSRKYATFVSEPMLNKSVRAVPGVGDVLGRRLETRQHSQATNLLGVYLQTGRNQNKFCHWMNENCGANRQQASRSFKAMSEWSDQNL</sequence>
<evidence type="ECO:0000256" key="1">
    <source>
        <dbReference type="ARBA" id="ARBA00004123"/>
    </source>
</evidence>
<organism evidence="3 4">
    <name type="scientific">Erpetoichthys calabaricus</name>
    <name type="common">Rope fish</name>
    <name type="synonym">Calamoichthys calabaricus</name>
    <dbReference type="NCBI Taxonomy" id="27687"/>
    <lineage>
        <taxon>Eukaryota</taxon>
        <taxon>Metazoa</taxon>
        <taxon>Chordata</taxon>
        <taxon>Craniata</taxon>
        <taxon>Vertebrata</taxon>
        <taxon>Euteleostomi</taxon>
        <taxon>Actinopterygii</taxon>
        <taxon>Polypteriformes</taxon>
        <taxon>Polypteridae</taxon>
        <taxon>Erpetoichthys</taxon>
    </lineage>
</organism>
<comment type="subcellular location">
    <subcellularLocation>
        <location evidence="1">Nucleus</location>
    </subcellularLocation>
</comment>
<dbReference type="InterPro" id="IPR051387">
    <property type="entry name" value="BAF"/>
</dbReference>
<accession>A0A8C4RK30</accession>